<proteinExistence type="inferred from homology"/>
<keyword evidence="6" id="KW-0677">Repeat</keyword>
<dbReference type="InterPro" id="IPR029489">
    <property type="entry name" value="OGT/SEC/SPY_C"/>
</dbReference>
<dbReference type="Gene3D" id="1.25.40.10">
    <property type="entry name" value="Tetratricopeptide repeat domain"/>
    <property type="match status" value="2"/>
</dbReference>
<evidence type="ECO:0000256" key="6">
    <source>
        <dbReference type="ARBA" id="ARBA00022737"/>
    </source>
</evidence>
<comment type="caution">
    <text evidence="9">The sequence shown here is derived from an EMBL/GenBank/DDBJ whole genome shotgun (WGS) entry which is preliminary data.</text>
</comment>
<dbReference type="Pfam" id="PF13181">
    <property type="entry name" value="TPR_8"/>
    <property type="match status" value="1"/>
</dbReference>
<organism evidence="9 10">
    <name type="scientific">Halomonas koreensis</name>
    <dbReference type="NCBI Taxonomy" id="245385"/>
    <lineage>
        <taxon>Bacteria</taxon>
        <taxon>Pseudomonadati</taxon>
        <taxon>Pseudomonadota</taxon>
        <taxon>Gammaproteobacteria</taxon>
        <taxon>Oceanospirillales</taxon>
        <taxon>Halomonadaceae</taxon>
        <taxon>Halomonas</taxon>
    </lineage>
</organism>
<evidence type="ECO:0000256" key="5">
    <source>
        <dbReference type="ARBA" id="ARBA00022679"/>
    </source>
</evidence>
<dbReference type="PANTHER" id="PTHR44835">
    <property type="entry name" value="UDP-N-ACETYLGLUCOSAMINE--PEPTIDE N-ACETYLGLUCOSAMINYLTRANSFERASE SPINDLY-RELATED"/>
    <property type="match status" value="1"/>
</dbReference>
<dbReference type="Gene3D" id="3.40.50.11380">
    <property type="match status" value="1"/>
</dbReference>
<keyword evidence="4" id="KW-0328">Glycosyltransferase</keyword>
<dbReference type="SMART" id="SM00028">
    <property type="entry name" value="TPR"/>
    <property type="match status" value="5"/>
</dbReference>
<gene>
    <name evidence="9" type="ORF">QC818_09025</name>
</gene>
<dbReference type="EC" id="2.4.1.255" evidence="3"/>
<accession>A0ABU1G1Y4</accession>
<dbReference type="Gene3D" id="3.40.50.2000">
    <property type="entry name" value="Glycogen Phosphorylase B"/>
    <property type="match status" value="1"/>
</dbReference>
<evidence type="ECO:0000256" key="4">
    <source>
        <dbReference type="ARBA" id="ARBA00022676"/>
    </source>
</evidence>
<evidence type="ECO:0000256" key="2">
    <source>
        <dbReference type="ARBA" id="ARBA00005386"/>
    </source>
</evidence>
<keyword evidence="7" id="KW-0802">TPR repeat</keyword>
<keyword evidence="5" id="KW-0808">Transferase</keyword>
<reference evidence="9 10" key="1">
    <citation type="submission" date="2023-04" db="EMBL/GenBank/DDBJ databases">
        <title>A long-awaited taxogenomic arrangement of the family Halomonadaceae.</title>
        <authorList>
            <person name="De La Haba R."/>
            <person name="Chuvochina M."/>
            <person name="Wittouck S."/>
            <person name="Arahal D.R."/>
            <person name="Sanchez-Porro C."/>
            <person name="Hugenholtz P."/>
            <person name="Ventosa A."/>
        </authorList>
    </citation>
    <scope>NUCLEOTIDE SEQUENCE [LARGE SCALE GENOMIC DNA]</scope>
    <source>
        <strain evidence="9 10">DSM 23530</strain>
    </source>
</reference>
<dbReference type="EMBL" id="JARWAK010000006">
    <property type="protein sequence ID" value="MDR5866925.1"/>
    <property type="molecule type" value="Genomic_DNA"/>
</dbReference>
<dbReference type="Pfam" id="PF14559">
    <property type="entry name" value="TPR_19"/>
    <property type="match status" value="1"/>
</dbReference>
<evidence type="ECO:0000256" key="1">
    <source>
        <dbReference type="ARBA" id="ARBA00004922"/>
    </source>
</evidence>
<dbReference type="InterPro" id="IPR019734">
    <property type="entry name" value="TPR_rpt"/>
</dbReference>
<dbReference type="SUPFAM" id="SSF48452">
    <property type="entry name" value="TPR-like"/>
    <property type="match status" value="2"/>
</dbReference>
<dbReference type="PANTHER" id="PTHR44835:SF1">
    <property type="entry name" value="PROTEIN O-GLCNAC TRANSFERASE"/>
    <property type="match status" value="1"/>
</dbReference>
<evidence type="ECO:0000256" key="3">
    <source>
        <dbReference type="ARBA" id="ARBA00011970"/>
    </source>
</evidence>
<feature type="domain" description="O-GlcNAc transferase C-terminal" evidence="8">
    <location>
        <begin position="265"/>
        <end position="420"/>
    </location>
</feature>
<protein>
    <recommendedName>
        <fullName evidence="3">protein O-GlcNAc transferase</fullName>
        <ecNumber evidence="3">2.4.1.255</ecNumber>
    </recommendedName>
</protein>
<dbReference type="Pfam" id="PF13844">
    <property type="entry name" value="Glyco_transf_41"/>
    <property type="match status" value="2"/>
</dbReference>
<dbReference type="InterPro" id="IPR051939">
    <property type="entry name" value="Glycosyltr_41/O-GlcNAc_trsf"/>
</dbReference>
<dbReference type="InterPro" id="IPR011990">
    <property type="entry name" value="TPR-like_helical_dom_sf"/>
</dbReference>
<evidence type="ECO:0000259" key="8">
    <source>
        <dbReference type="Pfam" id="PF13844"/>
    </source>
</evidence>
<comment type="pathway">
    <text evidence="1">Protein modification; protein glycosylation.</text>
</comment>
<dbReference type="Proteomes" id="UP001264519">
    <property type="component" value="Unassembled WGS sequence"/>
</dbReference>
<comment type="similarity">
    <text evidence="2">Belongs to the glycosyltransferase 41 family. O-GlcNAc transferase subfamily.</text>
</comment>
<evidence type="ECO:0000313" key="9">
    <source>
        <dbReference type="EMBL" id="MDR5866925.1"/>
    </source>
</evidence>
<evidence type="ECO:0000256" key="7">
    <source>
        <dbReference type="ARBA" id="ARBA00022803"/>
    </source>
</evidence>
<dbReference type="Pfam" id="PF13432">
    <property type="entry name" value="TPR_16"/>
    <property type="match status" value="1"/>
</dbReference>
<sequence length="956" mass="107791">MADSRSGGQTTQAEHVIGISFRHRLRNDRSTGRHERVLEKARQLIEGGCTSAEAHAWEAQARHRLGDLSGAKRALEHALSLQPEDIESINQIAEVLLDQGEARTASRYLREGKERNPDNMTTNFLLSRAFYAMGRFVEALELCDRCLHYAPGEPEVLKWRALQLTSLRREGEAQEALQEVLKNNPRDFGANNNLASLYLYQTEYDKAEYHYSIAQEVRPEADQPVSNLLGARHYNPRYSADDLFQYLVERGQALRPDKRIERAETSREPDKRLRVGLLSGGFRTHPVGQMILPAIESLDTRLFELVGYSTNQLEDHLTARFKRRFDAWFPIGHLNNDQLAEKIREDEVDILVDMNGIGEGSRYKALVQEPAPLLVKWVGSLSNTTGLECFDYLISDHVETPEGIDDRYVESLIRLPDDYICYQVPKYAPEQTSLPAIKNGYVTFGCLNNPAKLSQELLEAWALLMQEVPESKLLLRGKQFDVPAFCEKIRATMASYGVEASRLLLEGPSDHRDFLATYQRIDVALDTWPYSGGLTTCEALLMGVPVVTRTGPTFAGRHSATHLTNAGLPELVTDNWEDYRKKVKELVGDLPNLAVIRAALRTVLEESPVCDGERFSRHLTTALRAVWQRHCEGKEPAPLSFEKNGKAMFEGEEFPLRFPTMREEESFDWELSSPVLVIDNGGDWAEHPSTQRLLHRGDIAMLSFDPSCALGVAGHLAHYGEFQCFSGAVLGDGRPRDLYTEESGARVSTLDISEQRGAASPDAEVPSVGLDSIQGLPSLDMLSLDDCHDNLTIMENGKSSLSYALLIRVRVRFNPRYRGEADIGTLTSWANRNGFRFYRFHNANYQEVDIEEGEFSLDPSQLISADALFVPNNENLSGLSDDKKKRLAFMLHEFFGVRDITYEILRSCSEKKAREYIEMVRERSPVKKERGAHDSLSKDANDVVADEVDKLLAEMN</sequence>
<feature type="domain" description="O-GlcNAc transferase C-terminal" evidence="8">
    <location>
        <begin position="441"/>
        <end position="617"/>
    </location>
</feature>
<evidence type="ECO:0000313" key="10">
    <source>
        <dbReference type="Proteomes" id="UP001264519"/>
    </source>
</evidence>
<keyword evidence="10" id="KW-1185">Reference proteome</keyword>
<dbReference type="SUPFAM" id="SSF53756">
    <property type="entry name" value="UDP-Glycosyltransferase/glycogen phosphorylase"/>
    <property type="match status" value="1"/>
</dbReference>
<dbReference type="RefSeq" id="WP_309652523.1">
    <property type="nucleotide sequence ID" value="NZ_JARWAK010000006.1"/>
</dbReference>
<name>A0ABU1G1Y4_9GAMM</name>